<name>A0A7I8DE04_9BACL</name>
<organism evidence="2 3">
    <name type="scientific">Effusibacillus dendaii</name>
    <dbReference type="NCBI Taxonomy" id="2743772"/>
    <lineage>
        <taxon>Bacteria</taxon>
        <taxon>Bacillati</taxon>
        <taxon>Bacillota</taxon>
        <taxon>Bacilli</taxon>
        <taxon>Bacillales</taxon>
        <taxon>Alicyclobacillaceae</taxon>
        <taxon>Effusibacillus</taxon>
    </lineage>
</organism>
<evidence type="ECO:0000259" key="1">
    <source>
        <dbReference type="Pfam" id="PF01425"/>
    </source>
</evidence>
<evidence type="ECO:0000313" key="3">
    <source>
        <dbReference type="Proteomes" id="UP000593802"/>
    </source>
</evidence>
<protein>
    <recommendedName>
        <fullName evidence="1">Amidase domain-containing protein</fullName>
    </recommendedName>
</protein>
<accession>A0A7I8DE04</accession>
<feature type="domain" description="Amidase" evidence="1">
    <location>
        <begin position="33"/>
        <end position="168"/>
    </location>
</feature>
<dbReference type="Proteomes" id="UP000593802">
    <property type="component" value="Chromosome"/>
</dbReference>
<evidence type="ECO:0000313" key="2">
    <source>
        <dbReference type="EMBL" id="BCJ87512.1"/>
    </source>
</evidence>
<proteinExistence type="predicted"/>
<dbReference type="InterPro" id="IPR036928">
    <property type="entry name" value="AS_sf"/>
</dbReference>
<sequence>MADLVRRKEATPRELVDAALAGIEVVNPELNSVVNILDEQADREITNDCINVLHDTIKLCEELGHEVVEASPQIDVEAHSFATLRVWSANLANMMNGVSKALNRVPSEENLEAASFACYQYGQAMTAPELLEAIDIMAMVTRSVGQFFTKYDIFITYNSPTASPSRRIKSKCYRN</sequence>
<dbReference type="InterPro" id="IPR023631">
    <property type="entry name" value="Amidase_dom"/>
</dbReference>
<dbReference type="Gene3D" id="3.90.1300.10">
    <property type="entry name" value="Amidase signature (AS) domain"/>
    <property type="match status" value="2"/>
</dbReference>
<dbReference type="Pfam" id="PF01425">
    <property type="entry name" value="Amidase"/>
    <property type="match status" value="1"/>
</dbReference>
<dbReference type="KEGG" id="eff:skT53_24970"/>
<keyword evidence="3" id="KW-1185">Reference proteome</keyword>
<dbReference type="AlphaFoldDB" id="A0A7I8DE04"/>
<dbReference type="SUPFAM" id="SSF75304">
    <property type="entry name" value="Amidase signature (AS) enzymes"/>
    <property type="match status" value="1"/>
</dbReference>
<dbReference type="EMBL" id="AP023366">
    <property type="protein sequence ID" value="BCJ87512.1"/>
    <property type="molecule type" value="Genomic_DNA"/>
</dbReference>
<gene>
    <name evidence="2" type="ORF">skT53_24970</name>
</gene>
<reference evidence="2 3" key="1">
    <citation type="submission" date="2020-08" db="EMBL/GenBank/DDBJ databases">
        <title>Complete Genome Sequence of Effusibacillus dendaii Strain skT53, Isolated from Farmland soil.</title>
        <authorList>
            <person name="Konishi T."/>
            <person name="Kawasaki H."/>
        </authorList>
    </citation>
    <scope>NUCLEOTIDE SEQUENCE [LARGE SCALE GENOMIC DNA]</scope>
    <source>
        <strain evidence="3">skT53</strain>
    </source>
</reference>